<reference evidence="12 14" key="2">
    <citation type="submission" date="2018-08" db="EMBL/GenBank/DDBJ databases">
        <title>Genetic Globetrotter - A new plasmid hitch-hiking vast phylogenetic and geographic distances.</title>
        <authorList>
            <person name="Vollmers J."/>
            <person name="Petersen J."/>
        </authorList>
    </citation>
    <scope>NUCLEOTIDE SEQUENCE [LARGE SCALE GENOMIC DNA]</scope>
    <source>
        <strain evidence="12 14">DSM 26383</strain>
        <plasmid evidence="14">pridsm_01</plasmid>
        <plasmid evidence="12">pRIdsm_01</plasmid>
    </source>
</reference>
<gene>
    <name evidence="12" type="ORF">RIdsm_05711</name>
    <name evidence="11" type="ORF">XM52_27670</name>
</gene>
<keyword evidence="7 8" id="KW-0408">Iron</keyword>
<sequence>MRRAATIGAAVAAFTAIGFAVLAQSESDEDLVDGLSFLGDPVTAADIAAGETLYAENCASCHGAELEGQPDWRRRLDNGRMPAPPHDETGHTWHHSDRNLFIVTKGGVGAVVPGYESDMPAYEGILTDDEIADVLSYIKSTWPDRQREFQAEVSANDKGDL</sequence>
<dbReference type="Proteomes" id="UP000325785">
    <property type="component" value="Plasmid pRIdsm_01"/>
</dbReference>
<name>A0A0T5NWW0_9RHOB</name>
<evidence type="ECO:0000256" key="1">
    <source>
        <dbReference type="ARBA" id="ARBA00001926"/>
    </source>
</evidence>
<evidence type="ECO:0000256" key="5">
    <source>
        <dbReference type="ARBA" id="ARBA00022723"/>
    </source>
</evidence>
<dbReference type="PATRIC" id="fig|540747.5.peg.4313"/>
<dbReference type="GO" id="GO:0005506">
    <property type="term" value="F:iron ion binding"/>
    <property type="evidence" value="ECO:0007669"/>
    <property type="project" value="InterPro"/>
</dbReference>
<feature type="signal peptide" evidence="9">
    <location>
        <begin position="1"/>
        <end position="23"/>
    </location>
</feature>
<proteinExistence type="predicted"/>
<keyword evidence="4" id="KW-0679">Respiratory chain</keyword>
<keyword evidence="2" id="KW-0813">Transport</keyword>
<dbReference type="EMBL" id="CP031599">
    <property type="protein sequence ID" value="QEW29865.1"/>
    <property type="molecule type" value="Genomic_DNA"/>
</dbReference>
<dbReference type="InterPro" id="IPR036909">
    <property type="entry name" value="Cyt_c-like_dom_sf"/>
</dbReference>
<dbReference type="Gene3D" id="1.10.760.10">
    <property type="entry name" value="Cytochrome c-like domain"/>
    <property type="match status" value="1"/>
</dbReference>
<geneLocation type="plasmid" evidence="12">
    <name>pRIdsm_01</name>
</geneLocation>
<dbReference type="PRINTS" id="PR00605">
    <property type="entry name" value="CYTCHROMECIC"/>
</dbReference>
<keyword evidence="12" id="KW-0614">Plasmid</keyword>
<evidence type="ECO:0000313" key="14">
    <source>
        <dbReference type="Proteomes" id="UP000325785"/>
    </source>
</evidence>
<evidence type="ECO:0000256" key="7">
    <source>
        <dbReference type="ARBA" id="ARBA00023004"/>
    </source>
</evidence>
<organism evidence="11 13">
    <name type="scientific">Roseovarius indicus</name>
    <dbReference type="NCBI Taxonomy" id="540747"/>
    <lineage>
        <taxon>Bacteria</taxon>
        <taxon>Pseudomonadati</taxon>
        <taxon>Pseudomonadota</taxon>
        <taxon>Alphaproteobacteria</taxon>
        <taxon>Rhodobacterales</taxon>
        <taxon>Roseobacteraceae</taxon>
        <taxon>Roseovarius</taxon>
    </lineage>
</organism>
<keyword evidence="13" id="KW-1185">Reference proteome</keyword>
<evidence type="ECO:0000313" key="13">
    <source>
        <dbReference type="Proteomes" id="UP000051401"/>
    </source>
</evidence>
<dbReference type="InterPro" id="IPR009056">
    <property type="entry name" value="Cyt_c-like_dom"/>
</dbReference>
<evidence type="ECO:0000256" key="4">
    <source>
        <dbReference type="ARBA" id="ARBA00022660"/>
    </source>
</evidence>
<geneLocation type="plasmid" evidence="14">
    <name>pridsm_01</name>
</geneLocation>
<dbReference type="PANTHER" id="PTHR35008:SF4">
    <property type="entry name" value="BLL4482 PROTEIN"/>
    <property type="match status" value="1"/>
</dbReference>
<evidence type="ECO:0000313" key="11">
    <source>
        <dbReference type="EMBL" id="KRS13415.1"/>
    </source>
</evidence>
<dbReference type="AlphaFoldDB" id="A0A0T5NWW0"/>
<evidence type="ECO:0000256" key="9">
    <source>
        <dbReference type="SAM" id="SignalP"/>
    </source>
</evidence>
<evidence type="ECO:0000259" key="10">
    <source>
        <dbReference type="PROSITE" id="PS51007"/>
    </source>
</evidence>
<dbReference type="InterPro" id="IPR008168">
    <property type="entry name" value="Cyt_C_IC"/>
</dbReference>
<dbReference type="PANTHER" id="PTHR35008">
    <property type="entry name" value="BLL4482 PROTEIN-RELATED"/>
    <property type="match status" value="1"/>
</dbReference>
<dbReference type="GO" id="GO:0009055">
    <property type="term" value="F:electron transfer activity"/>
    <property type="evidence" value="ECO:0007669"/>
    <property type="project" value="InterPro"/>
</dbReference>
<protein>
    <submittedName>
        <fullName evidence="11 12">Cytochrome C</fullName>
    </submittedName>
</protein>
<feature type="chain" id="PRO_5010437255" evidence="9">
    <location>
        <begin position="24"/>
        <end position="161"/>
    </location>
</feature>
<dbReference type="Pfam" id="PF00034">
    <property type="entry name" value="Cytochrom_C"/>
    <property type="match status" value="1"/>
</dbReference>
<dbReference type="InterPro" id="IPR051459">
    <property type="entry name" value="Cytochrome_c-type_DH"/>
</dbReference>
<reference evidence="11 13" key="1">
    <citation type="submission" date="2015-04" db="EMBL/GenBank/DDBJ databases">
        <title>The draft genome sequence of Roseovarius indicus B108T.</title>
        <authorList>
            <person name="Li G."/>
            <person name="Lai Q."/>
            <person name="Shao Z."/>
            <person name="Yan P."/>
        </authorList>
    </citation>
    <scope>NUCLEOTIDE SEQUENCE [LARGE SCALE GENOMIC DNA]</scope>
    <source>
        <strain evidence="11 13">B108</strain>
    </source>
</reference>
<dbReference type="STRING" id="540747.SAMN04488031_11723"/>
<dbReference type="EMBL" id="LAXI01000037">
    <property type="protein sequence ID" value="KRS13415.1"/>
    <property type="molecule type" value="Genomic_DNA"/>
</dbReference>
<keyword evidence="5 8" id="KW-0479">Metal-binding</keyword>
<dbReference type="SUPFAM" id="SSF46626">
    <property type="entry name" value="Cytochrome c"/>
    <property type="match status" value="1"/>
</dbReference>
<dbReference type="OrthoDB" id="9811281at2"/>
<accession>A0A0T5NWW0</accession>
<evidence type="ECO:0000313" key="12">
    <source>
        <dbReference type="EMBL" id="QEW29865.1"/>
    </source>
</evidence>
<keyword evidence="3 8" id="KW-0349">Heme</keyword>
<comment type="cofactor">
    <cofactor evidence="1">
        <name>heme c</name>
        <dbReference type="ChEBI" id="CHEBI:61717"/>
    </cofactor>
</comment>
<dbReference type="Proteomes" id="UP000051401">
    <property type="component" value="Unassembled WGS sequence"/>
</dbReference>
<dbReference type="RefSeq" id="WP_057821691.1">
    <property type="nucleotide sequence ID" value="NZ_CP031599.1"/>
</dbReference>
<dbReference type="KEGG" id="rid:RIdsm_05711"/>
<keyword evidence="9" id="KW-0732">Signal</keyword>
<feature type="domain" description="Cytochrome c" evidence="10">
    <location>
        <begin position="45"/>
        <end position="142"/>
    </location>
</feature>
<evidence type="ECO:0000256" key="6">
    <source>
        <dbReference type="ARBA" id="ARBA00022982"/>
    </source>
</evidence>
<evidence type="ECO:0000256" key="8">
    <source>
        <dbReference type="PROSITE-ProRule" id="PRU00433"/>
    </source>
</evidence>
<evidence type="ECO:0000256" key="3">
    <source>
        <dbReference type="ARBA" id="ARBA00022617"/>
    </source>
</evidence>
<dbReference type="GO" id="GO:0020037">
    <property type="term" value="F:heme binding"/>
    <property type="evidence" value="ECO:0007669"/>
    <property type="project" value="InterPro"/>
</dbReference>
<evidence type="ECO:0000256" key="2">
    <source>
        <dbReference type="ARBA" id="ARBA00022448"/>
    </source>
</evidence>
<keyword evidence="6" id="KW-0249">Electron transport</keyword>
<dbReference type="PROSITE" id="PS51007">
    <property type="entry name" value="CYTC"/>
    <property type="match status" value="1"/>
</dbReference>